<dbReference type="EMBL" id="JAKXMK010000020">
    <property type="protein sequence ID" value="MCH6168677.1"/>
    <property type="molecule type" value="Genomic_DNA"/>
</dbReference>
<evidence type="ECO:0000313" key="1">
    <source>
        <dbReference type="EMBL" id="MCH6168677.1"/>
    </source>
</evidence>
<keyword evidence="2" id="KW-1185">Reference proteome</keyword>
<accession>A0ABS9TJI4</accession>
<comment type="caution">
    <text evidence="1">The sequence shown here is derived from an EMBL/GenBank/DDBJ whole genome shotgun (WGS) entry which is preliminary data.</text>
</comment>
<dbReference type="RefSeq" id="WP_241039316.1">
    <property type="nucleotide sequence ID" value="NZ_BAAAJF010000022.1"/>
</dbReference>
<organism evidence="1 2">
    <name type="scientific">Pseudonocardia alaniniphila</name>
    <dbReference type="NCBI Taxonomy" id="75291"/>
    <lineage>
        <taxon>Bacteria</taxon>
        <taxon>Bacillati</taxon>
        <taxon>Actinomycetota</taxon>
        <taxon>Actinomycetes</taxon>
        <taxon>Pseudonocardiales</taxon>
        <taxon>Pseudonocardiaceae</taxon>
        <taxon>Pseudonocardia</taxon>
    </lineage>
</organism>
<sequence>MDVPEVLVEYLDGWSPGEGELARAGDRRLSSMEEIEAFMVQLLHGRYA</sequence>
<name>A0ABS9TJI4_9PSEU</name>
<reference evidence="1 2" key="1">
    <citation type="submission" date="2022-03" db="EMBL/GenBank/DDBJ databases">
        <title>Pseudonocardia alaer sp. nov., a novel actinomycete isolated from reed forest soil.</title>
        <authorList>
            <person name="Wang L."/>
        </authorList>
    </citation>
    <scope>NUCLEOTIDE SEQUENCE [LARGE SCALE GENOMIC DNA]</scope>
    <source>
        <strain evidence="1 2">Y-16303</strain>
    </source>
</reference>
<dbReference type="Proteomes" id="UP001299970">
    <property type="component" value="Unassembled WGS sequence"/>
</dbReference>
<gene>
    <name evidence="1" type="ORF">MMF94_23540</name>
</gene>
<evidence type="ECO:0000313" key="2">
    <source>
        <dbReference type="Proteomes" id="UP001299970"/>
    </source>
</evidence>
<protein>
    <submittedName>
        <fullName evidence="1">Uncharacterized protein</fullName>
    </submittedName>
</protein>
<proteinExistence type="predicted"/>